<dbReference type="EMBL" id="CP036298">
    <property type="protein sequence ID" value="QDV26067.1"/>
    <property type="molecule type" value="Genomic_DNA"/>
</dbReference>
<dbReference type="EC" id="2.8.1.7" evidence="3"/>
<gene>
    <name evidence="3" type="primary">csd_1</name>
    <name evidence="3" type="ORF">Q31a_44380</name>
</gene>
<keyword evidence="3" id="KW-0808">Transferase</keyword>
<proteinExistence type="predicted"/>
<dbReference type="GO" id="GO:0031071">
    <property type="term" value="F:cysteine desulfurase activity"/>
    <property type="evidence" value="ECO:0007669"/>
    <property type="project" value="UniProtKB-EC"/>
</dbReference>
<dbReference type="KEGG" id="ahel:Q31a_44380"/>
<evidence type="ECO:0000256" key="1">
    <source>
        <dbReference type="ARBA" id="ARBA00022898"/>
    </source>
</evidence>
<dbReference type="InterPro" id="IPR000192">
    <property type="entry name" value="Aminotrans_V_dom"/>
</dbReference>
<name>A0A518GBY8_9BACT</name>
<keyword evidence="1" id="KW-0663">Pyridoxal phosphate</keyword>
<reference evidence="3 4" key="1">
    <citation type="submission" date="2019-02" db="EMBL/GenBank/DDBJ databases">
        <title>Deep-cultivation of Planctomycetes and their phenomic and genomic characterization uncovers novel biology.</title>
        <authorList>
            <person name="Wiegand S."/>
            <person name="Jogler M."/>
            <person name="Boedeker C."/>
            <person name="Pinto D."/>
            <person name="Vollmers J."/>
            <person name="Rivas-Marin E."/>
            <person name="Kohn T."/>
            <person name="Peeters S.H."/>
            <person name="Heuer A."/>
            <person name="Rast P."/>
            <person name="Oberbeckmann S."/>
            <person name="Bunk B."/>
            <person name="Jeske O."/>
            <person name="Meyerdierks A."/>
            <person name="Storesund J.E."/>
            <person name="Kallscheuer N."/>
            <person name="Luecker S."/>
            <person name="Lage O.M."/>
            <person name="Pohl T."/>
            <person name="Merkel B.J."/>
            <person name="Hornburger P."/>
            <person name="Mueller R.-W."/>
            <person name="Bruemmer F."/>
            <person name="Labrenz M."/>
            <person name="Spormann A.M."/>
            <person name="Op den Camp H."/>
            <person name="Overmann J."/>
            <person name="Amann R."/>
            <person name="Jetten M.S.M."/>
            <person name="Mascher T."/>
            <person name="Medema M.H."/>
            <person name="Devos D.P."/>
            <person name="Kaster A.-K."/>
            <person name="Ovreas L."/>
            <person name="Rohde M."/>
            <person name="Galperin M.Y."/>
            <person name="Jogler C."/>
        </authorList>
    </citation>
    <scope>NUCLEOTIDE SEQUENCE [LARGE SCALE GENOMIC DNA]</scope>
    <source>
        <strain evidence="3 4">Q31a</strain>
    </source>
</reference>
<dbReference type="InterPro" id="IPR015421">
    <property type="entry name" value="PyrdxlP-dep_Trfase_major"/>
</dbReference>
<dbReference type="Gene3D" id="3.40.640.10">
    <property type="entry name" value="Type I PLP-dependent aspartate aminotransferase-like (Major domain)"/>
    <property type="match status" value="1"/>
</dbReference>
<dbReference type="Gene3D" id="3.90.1150.10">
    <property type="entry name" value="Aspartate Aminotransferase, domain 1"/>
    <property type="match status" value="1"/>
</dbReference>
<dbReference type="InterPro" id="IPR015422">
    <property type="entry name" value="PyrdxlP-dep_Trfase_small"/>
</dbReference>
<dbReference type="SUPFAM" id="SSF53383">
    <property type="entry name" value="PLP-dependent transferases"/>
    <property type="match status" value="1"/>
</dbReference>
<dbReference type="PANTHER" id="PTHR43092">
    <property type="entry name" value="L-CYSTEINE DESULFHYDRASE"/>
    <property type="match status" value="1"/>
</dbReference>
<dbReference type="InterPro" id="IPR015424">
    <property type="entry name" value="PyrdxlP-dep_Trfase"/>
</dbReference>
<dbReference type="Proteomes" id="UP000318017">
    <property type="component" value="Chromosome"/>
</dbReference>
<accession>A0A518GBY8</accession>
<dbReference type="Pfam" id="PF00266">
    <property type="entry name" value="Aminotran_5"/>
    <property type="match status" value="1"/>
</dbReference>
<feature type="domain" description="Aminotransferase class V" evidence="2">
    <location>
        <begin position="183"/>
        <end position="255"/>
    </location>
</feature>
<organism evidence="3 4">
    <name type="scientific">Aureliella helgolandensis</name>
    <dbReference type="NCBI Taxonomy" id="2527968"/>
    <lineage>
        <taxon>Bacteria</taxon>
        <taxon>Pseudomonadati</taxon>
        <taxon>Planctomycetota</taxon>
        <taxon>Planctomycetia</taxon>
        <taxon>Pirellulales</taxon>
        <taxon>Pirellulaceae</taxon>
        <taxon>Aureliella</taxon>
    </lineage>
</organism>
<evidence type="ECO:0000313" key="4">
    <source>
        <dbReference type="Proteomes" id="UP000318017"/>
    </source>
</evidence>
<protein>
    <submittedName>
        <fullName evidence="3">Putative cysteine desulfurase</fullName>
        <ecNumber evidence="3">2.8.1.7</ecNumber>
    </submittedName>
</protein>
<evidence type="ECO:0000313" key="3">
    <source>
        <dbReference type="EMBL" id="QDV26067.1"/>
    </source>
</evidence>
<dbReference type="PANTHER" id="PTHR43092:SF2">
    <property type="entry name" value="HERCYNYLCYSTEINE SULFOXIDE LYASE"/>
    <property type="match status" value="1"/>
</dbReference>
<keyword evidence="4" id="KW-1185">Reference proteome</keyword>
<dbReference type="AlphaFoldDB" id="A0A518GBY8"/>
<sequence length="407" mass="46003">MKGFLTLQNVLYLDTARLGRMSPRACRATIDFARLSHEHGSTLYSDDFIQSGCESLPKTIRERYPGLRDWHGPSRLADRLQSLASAKADWRVLLAARSANVMKFAARLQFGQCRKVLITDLTWPSYEAILCRQQKRSGNGIHKVAVLASLLQDKCSMDEVFDRLAAQYAEHKCDGLFLPLVDNRGIHLPIRKLVDRIRRNAEIRFCVVDAAQALHHVPLNLHEDYCDFVVAGCHKWLCAHTPLGLGFYGRQRSREFIGESLDRWLQDGSMDDPLLSYFRELTTGESHPFGETVPVLPMLTANGAAIDADEQTHERFQSQNRRSIVELIQESNWELVLPTSEFQSQILLARPRGKAPSRSANGIRQAFLVRGIALTAYDDGTVRVAIPKHVLSHEVLTHLHDTFKQIG</sequence>
<evidence type="ECO:0000259" key="2">
    <source>
        <dbReference type="Pfam" id="PF00266"/>
    </source>
</evidence>